<evidence type="ECO:0000313" key="2">
    <source>
        <dbReference type="Proteomes" id="UP001501444"/>
    </source>
</evidence>
<dbReference type="EMBL" id="BAAARV010000021">
    <property type="protein sequence ID" value="GAA2342067.1"/>
    <property type="molecule type" value="Genomic_DNA"/>
</dbReference>
<keyword evidence="2" id="KW-1185">Reference proteome</keyword>
<organism evidence="1 2">
    <name type="scientific">Dactylosporangium salmoneum</name>
    <dbReference type="NCBI Taxonomy" id="53361"/>
    <lineage>
        <taxon>Bacteria</taxon>
        <taxon>Bacillati</taxon>
        <taxon>Actinomycetota</taxon>
        <taxon>Actinomycetes</taxon>
        <taxon>Micromonosporales</taxon>
        <taxon>Micromonosporaceae</taxon>
        <taxon>Dactylosporangium</taxon>
    </lineage>
</organism>
<sequence length="73" mass="8005">MLPTRHSIVIANVLITAARLRIASPVRAGRYMSRAELAGTVNGLPNQADPAVRPTGNHVDVRWIGKLERGEHR</sequence>
<dbReference type="Proteomes" id="UP001501444">
    <property type="component" value="Unassembled WGS sequence"/>
</dbReference>
<comment type="caution">
    <text evidence="1">The sequence shown here is derived from an EMBL/GenBank/DDBJ whole genome shotgun (WGS) entry which is preliminary data.</text>
</comment>
<accession>A0ABP5SZD9</accession>
<reference evidence="2" key="1">
    <citation type="journal article" date="2019" name="Int. J. Syst. Evol. Microbiol.">
        <title>The Global Catalogue of Microorganisms (GCM) 10K type strain sequencing project: providing services to taxonomists for standard genome sequencing and annotation.</title>
        <authorList>
            <consortium name="The Broad Institute Genomics Platform"/>
            <consortium name="The Broad Institute Genome Sequencing Center for Infectious Disease"/>
            <person name="Wu L."/>
            <person name="Ma J."/>
        </authorList>
    </citation>
    <scope>NUCLEOTIDE SEQUENCE [LARGE SCALE GENOMIC DNA]</scope>
    <source>
        <strain evidence="2">JCM 3272</strain>
    </source>
</reference>
<evidence type="ECO:0000313" key="1">
    <source>
        <dbReference type="EMBL" id="GAA2342067.1"/>
    </source>
</evidence>
<gene>
    <name evidence="1" type="ORF">GCM10010170_025940</name>
</gene>
<proteinExistence type="predicted"/>
<protein>
    <submittedName>
        <fullName evidence="1">Uncharacterized protein</fullName>
    </submittedName>
</protein>
<name>A0ABP5SZD9_9ACTN</name>